<keyword evidence="2" id="KW-1003">Cell membrane</keyword>
<name>A0A4Y6PPL1_PERCE</name>
<evidence type="ECO:0000256" key="5">
    <source>
        <dbReference type="ARBA" id="ARBA00023136"/>
    </source>
</evidence>
<proteinExistence type="predicted"/>
<evidence type="ECO:0000256" key="1">
    <source>
        <dbReference type="ARBA" id="ARBA00004651"/>
    </source>
</evidence>
<feature type="transmembrane region" description="Helical" evidence="6">
    <location>
        <begin position="766"/>
        <end position="786"/>
    </location>
</feature>
<keyword evidence="3 6" id="KW-0812">Transmembrane</keyword>
<dbReference type="Pfam" id="PF03176">
    <property type="entry name" value="MMPL"/>
    <property type="match status" value="1"/>
</dbReference>
<dbReference type="OrthoDB" id="49344at2"/>
<feature type="transmembrane region" description="Helical" evidence="6">
    <location>
        <begin position="671"/>
        <end position="695"/>
    </location>
</feature>
<dbReference type="Gene3D" id="1.20.1640.10">
    <property type="entry name" value="Multidrug efflux transporter AcrB transmembrane domain"/>
    <property type="match status" value="2"/>
</dbReference>
<dbReference type="EMBL" id="CP041186">
    <property type="protein sequence ID" value="QDG50039.1"/>
    <property type="molecule type" value="Genomic_DNA"/>
</dbReference>
<dbReference type="SUPFAM" id="SSF82866">
    <property type="entry name" value="Multidrug efflux transporter AcrB transmembrane domain"/>
    <property type="match status" value="2"/>
</dbReference>
<feature type="transmembrane region" description="Helical" evidence="6">
    <location>
        <begin position="12"/>
        <end position="34"/>
    </location>
</feature>
<evidence type="ECO:0000313" key="9">
    <source>
        <dbReference type="Proteomes" id="UP000315995"/>
    </source>
</evidence>
<dbReference type="GO" id="GO:0005886">
    <property type="term" value="C:plasma membrane"/>
    <property type="evidence" value="ECO:0007669"/>
    <property type="project" value="UniProtKB-SubCell"/>
</dbReference>
<keyword evidence="9" id="KW-1185">Reference proteome</keyword>
<feature type="transmembrane region" description="Helical" evidence="6">
    <location>
        <begin position="346"/>
        <end position="364"/>
    </location>
</feature>
<feature type="transmembrane region" description="Helical" evidence="6">
    <location>
        <begin position="701"/>
        <end position="722"/>
    </location>
</feature>
<gene>
    <name evidence="8" type="ORF">FIV42_04585</name>
</gene>
<protein>
    <recommendedName>
        <fullName evidence="7">Membrane transport protein MMPL domain-containing protein</fullName>
    </recommendedName>
</protein>
<evidence type="ECO:0000256" key="6">
    <source>
        <dbReference type="SAM" id="Phobius"/>
    </source>
</evidence>
<feature type="transmembrane region" description="Helical" evidence="6">
    <location>
        <begin position="370"/>
        <end position="397"/>
    </location>
</feature>
<dbReference type="PANTHER" id="PTHR33406:SF13">
    <property type="entry name" value="MEMBRANE PROTEIN YDFJ"/>
    <property type="match status" value="1"/>
</dbReference>
<dbReference type="AlphaFoldDB" id="A0A4Y6PPL1"/>
<sequence>MNRKEEAVADFFERFTPIIMAVAVLLTGLGAYLASGLSLDSELKRLLPQSDPSVQGLERLEDAYGRQIGRLAILLEGPDPKANQESVDELAAMIGDHELVAGVEFTRPVEYFEDRRLMYLGLDDAREVSKRVNKRIKWEKARANPMFVGLGSDEPPEVDLSDIEEKYRSRFDQPRYLTDDEQRHYVIYVDPVFPNTEFQKTDRLLADIKGFFADKIEPDHPKVSIAFSGRYTKFYETQNAIRKDLTWGTSLALLGILVFLIAYFRSWVYPLVIAVPLIMSTVWTFGWAQLVFGSLNILTGFLGAVLMGLGIDYGIHIVSSFQETRAGRTPREALVTALETAGRPSLYAGLTTLVALASLAYSSFQAFFEFGILSLGGLTLVLLSYALVLPCLLLLVAGTRFEPNPRMPSEERHLRVTAKQKTRWTRLSAVFLAVAVVLAAVGMPGVSFEFDFRKLMPKDLPAFKVEDEVDDVVDMAQPPAVVLVDDKAHALAVKDELQKRMADDPRAEIVEAVFTIYDLVPEDQPDKLTVWRGLLEDLEDIPKSRRKKNERLQELYDELQLVDKTGTIAVDDLPELVRQRFARTDDPSKTVVLILPSHYIHNAQDAMEYVAVTNALPGPNGQGTVDPISQEALLADILGHIKSDTFWLVLIAVLGLLSVAWIAFRNLKRLALAVATVAAGVFVGTGLIGLLDISFNFMNMIIWPIWLGLGVDAVFHLSSCIARSPSDWSSFRHTAGAVFAAFATTMIGFGALMISGHRGLASLGQVAVVGLSSILIVSLAVHVFFLKTEDEADDEQREGSVNGAP</sequence>
<dbReference type="InterPro" id="IPR004869">
    <property type="entry name" value="MMPL_dom"/>
</dbReference>
<reference evidence="8 9" key="1">
    <citation type="submission" date="2019-06" db="EMBL/GenBank/DDBJ databases">
        <title>Persicimonas caeni gen. nov., sp. nov., a predatory bacterium isolated from solar saltern.</title>
        <authorList>
            <person name="Wang S."/>
        </authorList>
    </citation>
    <scope>NUCLEOTIDE SEQUENCE [LARGE SCALE GENOMIC DNA]</scope>
    <source>
        <strain evidence="8 9">YN101</strain>
    </source>
</reference>
<dbReference type="Proteomes" id="UP000315995">
    <property type="component" value="Chromosome"/>
</dbReference>
<accession>A0A5B8Y051</accession>
<organism evidence="8 9">
    <name type="scientific">Persicimonas caeni</name>
    <dbReference type="NCBI Taxonomy" id="2292766"/>
    <lineage>
        <taxon>Bacteria</taxon>
        <taxon>Deltaproteobacteria</taxon>
        <taxon>Bradymonadales</taxon>
        <taxon>Bradymonadaceae</taxon>
        <taxon>Persicimonas</taxon>
    </lineage>
</organism>
<dbReference type="PANTHER" id="PTHR33406">
    <property type="entry name" value="MEMBRANE PROTEIN MJ1562-RELATED"/>
    <property type="match status" value="1"/>
</dbReference>
<dbReference type="InterPro" id="IPR050545">
    <property type="entry name" value="Mycobact_MmpL"/>
</dbReference>
<keyword evidence="5 6" id="KW-0472">Membrane</keyword>
<evidence type="ECO:0000313" key="8">
    <source>
        <dbReference type="EMBL" id="QDG50039.1"/>
    </source>
</evidence>
<evidence type="ECO:0000259" key="7">
    <source>
        <dbReference type="Pfam" id="PF03176"/>
    </source>
</evidence>
<feature type="transmembrane region" description="Helical" evidence="6">
    <location>
        <begin position="734"/>
        <end position="754"/>
    </location>
</feature>
<accession>A0A4Y6PPL1</accession>
<feature type="transmembrane region" description="Helical" evidence="6">
    <location>
        <begin position="245"/>
        <end position="264"/>
    </location>
</feature>
<dbReference type="RefSeq" id="WP_141196535.1">
    <property type="nucleotide sequence ID" value="NZ_CP041186.1"/>
</dbReference>
<feature type="domain" description="Membrane transport protein MMPL" evidence="7">
    <location>
        <begin position="221"/>
        <end position="428"/>
    </location>
</feature>
<evidence type="ECO:0000256" key="4">
    <source>
        <dbReference type="ARBA" id="ARBA00022989"/>
    </source>
</evidence>
<feature type="transmembrane region" description="Helical" evidence="6">
    <location>
        <begin position="646"/>
        <end position="664"/>
    </location>
</feature>
<feature type="transmembrane region" description="Helical" evidence="6">
    <location>
        <begin position="429"/>
        <end position="448"/>
    </location>
</feature>
<evidence type="ECO:0000256" key="3">
    <source>
        <dbReference type="ARBA" id="ARBA00022692"/>
    </source>
</evidence>
<evidence type="ECO:0000256" key="2">
    <source>
        <dbReference type="ARBA" id="ARBA00022475"/>
    </source>
</evidence>
<comment type="subcellular location">
    <subcellularLocation>
        <location evidence="1">Cell membrane</location>
        <topology evidence="1">Multi-pass membrane protein</topology>
    </subcellularLocation>
</comment>
<keyword evidence="4 6" id="KW-1133">Transmembrane helix</keyword>